<evidence type="ECO:0000313" key="2">
    <source>
        <dbReference type="Proteomes" id="UP000257109"/>
    </source>
</evidence>
<protein>
    <recommendedName>
        <fullName evidence="3">Retrotransposon gag domain-containing protein</fullName>
    </recommendedName>
</protein>
<proteinExistence type="predicted"/>
<reference evidence="1" key="1">
    <citation type="submission" date="2018-05" db="EMBL/GenBank/DDBJ databases">
        <title>Draft genome of Mucuna pruriens seed.</title>
        <authorList>
            <person name="Nnadi N.E."/>
            <person name="Vos R."/>
            <person name="Hasami M.H."/>
            <person name="Devisetty U.K."/>
            <person name="Aguiy J.C."/>
        </authorList>
    </citation>
    <scope>NUCLEOTIDE SEQUENCE [LARGE SCALE GENOMIC DNA]</scope>
    <source>
        <strain evidence="1">JCA_2017</strain>
    </source>
</reference>
<sequence>MEKLEGGLESMKLDLHIAQNLECINCEDLTKVRIALSFEGYVLVWWNEIVFHFRHMRRASIKFWRS</sequence>
<comment type="caution">
    <text evidence="1">The sequence shown here is derived from an EMBL/GenBank/DDBJ whole genome shotgun (WGS) entry which is preliminary data.</text>
</comment>
<accession>A0A371I896</accession>
<gene>
    <name evidence="1" type="ORF">CR513_04233</name>
</gene>
<organism evidence="1 2">
    <name type="scientific">Mucuna pruriens</name>
    <name type="common">Velvet bean</name>
    <name type="synonym">Dolichos pruriens</name>
    <dbReference type="NCBI Taxonomy" id="157652"/>
    <lineage>
        <taxon>Eukaryota</taxon>
        <taxon>Viridiplantae</taxon>
        <taxon>Streptophyta</taxon>
        <taxon>Embryophyta</taxon>
        <taxon>Tracheophyta</taxon>
        <taxon>Spermatophyta</taxon>
        <taxon>Magnoliopsida</taxon>
        <taxon>eudicotyledons</taxon>
        <taxon>Gunneridae</taxon>
        <taxon>Pentapetalae</taxon>
        <taxon>rosids</taxon>
        <taxon>fabids</taxon>
        <taxon>Fabales</taxon>
        <taxon>Fabaceae</taxon>
        <taxon>Papilionoideae</taxon>
        <taxon>50 kb inversion clade</taxon>
        <taxon>NPAAA clade</taxon>
        <taxon>indigoferoid/millettioid clade</taxon>
        <taxon>Phaseoleae</taxon>
        <taxon>Mucuna</taxon>
    </lineage>
</organism>
<dbReference type="EMBL" id="QJKJ01000699">
    <property type="protein sequence ID" value="RDY11154.1"/>
    <property type="molecule type" value="Genomic_DNA"/>
</dbReference>
<dbReference type="Proteomes" id="UP000257109">
    <property type="component" value="Unassembled WGS sequence"/>
</dbReference>
<keyword evidence="2" id="KW-1185">Reference proteome</keyword>
<dbReference type="AlphaFoldDB" id="A0A371I896"/>
<feature type="non-terminal residue" evidence="1">
    <location>
        <position position="1"/>
    </location>
</feature>
<evidence type="ECO:0008006" key="3">
    <source>
        <dbReference type="Google" id="ProtNLM"/>
    </source>
</evidence>
<name>A0A371I896_MUCPR</name>
<evidence type="ECO:0000313" key="1">
    <source>
        <dbReference type="EMBL" id="RDY11154.1"/>
    </source>
</evidence>